<reference evidence="3 4" key="1">
    <citation type="journal article" date="2011" name="J. Bacteriol.">
        <title>Genome Sequence of the Probiotic Strain Bifidobacterium animalis subsp. lactis CNCM I-2494.</title>
        <authorList>
            <person name="Chervaux C."/>
            <person name="Grimaldi C."/>
            <person name="Bolotin A."/>
            <person name="Quinquis B."/>
            <person name="Legrain-Raspaud S."/>
            <person name="van Hylckama Vlieg J.E."/>
            <person name="Denariaz G."/>
            <person name="Smokvina T."/>
        </authorList>
    </citation>
    <scope>NUCLEOTIDE SEQUENCE [LARGE SCALE GENOMIC DNA]</scope>
    <source>
        <strain evidence="3 4">CNCM I-2494</strain>
    </source>
</reference>
<dbReference type="InterPro" id="IPR041682">
    <property type="entry name" value="AAA_14"/>
</dbReference>
<name>A0A806FTL7_BIFAN</name>
<dbReference type="InterPro" id="IPR025420">
    <property type="entry name" value="DUF4143"/>
</dbReference>
<feature type="domain" description="DUF4143" evidence="2">
    <location>
        <begin position="208"/>
        <end position="368"/>
    </location>
</feature>
<sequence length="421" mass="47905">MPSSHHANCRVYCMHIAEYDSCKLLSGRREVDMPLIPRELEPMLLERARAYPAVTLTGPRQSGKSTLVREAFPDYDYVSLEDIDMRELAHDDPRSFLQRYSNHVILDEVQRVPELFSYMQRVMDERNEPGQFILSGSQNFLLLNSISQSLAGRVAILHLLPLSYTELTHAGETPSNDEFVFRGGYPRLYSSLATPADFYPGYVATYIDRDVRAELGVKKIDSFNRFLTLAALRIGEVMNVSHLADEADVDSATIRNWLSILNASFIAFQLQPYYRNYGKRLVKSAKLYFYDTGLAANLLGIESADQLFASQCRGALFENAVVLEIVKQYQAQGKEPKLYYWRDSGQKEVDLIIERGGNPYFVIEIKSSATYRPKYFETLDDIAEAMGVPTERRFVVYGGEETIPTRHGTVIGLRDIGRLVR</sequence>
<dbReference type="Pfam" id="PF13635">
    <property type="entry name" value="DUF4143"/>
    <property type="match status" value="1"/>
</dbReference>
<dbReference type="PANTHER" id="PTHR43566:SF2">
    <property type="entry name" value="DUF4143 DOMAIN-CONTAINING PROTEIN"/>
    <property type="match status" value="1"/>
</dbReference>
<proteinExistence type="predicted"/>
<evidence type="ECO:0000259" key="2">
    <source>
        <dbReference type="Pfam" id="PF13635"/>
    </source>
</evidence>
<dbReference type="Proteomes" id="UP000008394">
    <property type="component" value="Chromosome"/>
</dbReference>
<dbReference type="AlphaFoldDB" id="A0A806FTL7"/>
<evidence type="ECO:0000313" key="3">
    <source>
        <dbReference type="EMBL" id="AEK29682.1"/>
    </source>
</evidence>
<accession>A0A806FTL7</accession>
<dbReference type="Pfam" id="PF13173">
    <property type="entry name" value="AAA_14"/>
    <property type="match status" value="1"/>
</dbReference>
<organism evidence="3 4">
    <name type="scientific">Bifidobacterium animalis subsp. lactis CNCM I-2494</name>
    <dbReference type="NCBI Taxonomy" id="1042403"/>
    <lineage>
        <taxon>Bacteria</taxon>
        <taxon>Bacillati</taxon>
        <taxon>Actinomycetota</taxon>
        <taxon>Actinomycetes</taxon>
        <taxon>Bifidobacteriales</taxon>
        <taxon>Bifidobacteriaceae</taxon>
        <taxon>Bifidobacterium</taxon>
    </lineage>
</organism>
<protein>
    <submittedName>
        <fullName evidence="3">Hypothetical ATPase</fullName>
    </submittedName>
</protein>
<dbReference type="KEGG" id="bnm:BALAC2494_00895"/>
<gene>
    <name evidence="3" type="ORF">BALAC2494_00895</name>
</gene>
<feature type="domain" description="AAA" evidence="1">
    <location>
        <begin position="52"/>
        <end position="167"/>
    </location>
</feature>
<dbReference type="InterPro" id="IPR027417">
    <property type="entry name" value="P-loop_NTPase"/>
</dbReference>
<evidence type="ECO:0000259" key="1">
    <source>
        <dbReference type="Pfam" id="PF13173"/>
    </source>
</evidence>
<evidence type="ECO:0000313" key="4">
    <source>
        <dbReference type="Proteomes" id="UP000008394"/>
    </source>
</evidence>
<dbReference type="EMBL" id="CP002915">
    <property type="protein sequence ID" value="AEK29682.1"/>
    <property type="molecule type" value="Genomic_DNA"/>
</dbReference>
<dbReference type="SUPFAM" id="SSF52540">
    <property type="entry name" value="P-loop containing nucleoside triphosphate hydrolases"/>
    <property type="match status" value="1"/>
</dbReference>
<dbReference type="PANTHER" id="PTHR43566">
    <property type="entry name" value="CONSERVED PROTEIN"/>
    <property type="match status" value="1"/>
</dbReference>